<feature type="domain" description="CinA C-terminal" evidence="1">
    <location>
        <begin position="12"/>
        <end position="167"/>
    </location>
</feature>
<protein>
    <submittedName>
        <fullName evidence="2">CinA domain protein</fullName>
    </submittedName>
</protein>
<keyword evidence="3" id="KW-1185">Reference proteome</keyword>
<dbReference type="Pfam" id="PF02464">
    <property type="entry name" value="CinA"/>
    <property type="match status" value="1"/>
</dbReference>
<sequence>MAEELSGRAYALAADALAKARENQLFIATAESCTGGLVAAALTAVPGSSSAFDRGFVTYSNEAKADMLGVDPALIAAHGAVSKEVAFAMAKGALARSHAGIAVSITGVAGPDGGSAEKPVGLVHFAAARTTGNGVRLLHRDERFGDIGRAEVRARSVETALGLILEALASPADQTQAP</sequence>
<dbReference type="KEGG" id="rva:Rvan_1325"/>
<organism evidence="2 3">
    <name type="scientific">Rhodomicrobium vannielii (strain ATCC 17100 / DSM 162 / LMG 4299 / NCIMB 10020 / ATH 3.1.1)</name>
    <dbReference type="NCBI Taxonomy" id="648757"/>
    <lineage>
        <taxon>Bacteria</taxon>
        <taxon>Pseudomonadati</taxon>
        <taxon>Pseudomonadota</taxon>
        <taxon>Alphaproteobacteria</taxon>
        <taxon>Hyphomicrobiales</taxon>
        <taxon>Hyphomicrobiaceae</taxon>
        <taxon>Rhodomicrobium</taxon>
    </lineage>
</organism>
<dbReference type="Proteomes" id="UP000001399">
    <property type="component" value="Chromosome"/>
</dbReference>
<evidence type="ECO:0000259" key="1">
    <source>
        <dbReference type="Pfam" id="PF02464"/>
    </source>
</evidence>
<name>E3I5Z4_RHOVT</name>
<proteinExistence type="predicted"/>
<dbReference type="SUPFAM" id="SSF142433">
    <property type="entry name" value="CinA-like"/>
    <property type="match status" value="1"/>
</dbReference>
<evidence type="ECO:0000313" key="2">
    <source>
        <dbReference type="EMBL" id="ADP70587.1"/>
    </source>
</evidence>
<dbReference type="STRING" id="648757.Rvan_1325"/>
<dbReference type="Gene3D" id="3.90.950.20">
    <property type="entry name" value="CinA-like"/>
    <property type="match status" value="1"/>
</dbReference>
<dbReference type="InterPro" id="IPR008136">
    <property type="entry name" value="CinA_C"/>
</dbReference>
<dbReference type="NCBIfam" id="TIGR00199">
    <property type="entry name" value="PncC_domain"/>
    <property type="match status" value="1"/>
</dbReference>
<dbReference type="RefSeq" id="WP_013418989.1">
    <property type="nucleotide sequence ID" value="NC_014664.1"/>
</dbReference>
<dbReference type="OrthoDB" id="9801454at2"/>
<gene>
    <name evidence="2" type="ordered locus">Rvan_1325</name>
</gene>
<reference evidence="3" key="1">
    <citation type="journal article" date="2011" name="J. Bacteriol.">
        <title>Genome sequences of eight morphologically diverse alphaproteobacteria.</title>
        <authorList>
            <consortium name="US DOE Joint Genome Institute"/>
            <person name="Brown P.J."/>
            <person name="Kysela D.T."/>
            <person name="Buechlein A."/>
            <person name="Hemmerich C."/>
            <person name="Brun Y.V."/>
        </authorList>
    </citation>
    <scope>NUCLEOTIDE SEQUENCE [LARGE SCALE GENOMIC DNA]</scope>
    <source>
        <strain evidence="3">ATCC 17100 / ATH 3.1.1 / DSM 162 / LMG 4299</strain>
    </source>
</reference>
<evidence type="ECO:0000313" key="3">
    <source>
        <dbReference type="Proteomes" id="UP000001399"/>
    </source>
</evidence>
<accession>E3I5Z4</accession>
<dbReference type="EMBL" id="CP002292">
    <property type="protein sequence ID" value="ADP70587.1"/>
    <property type="molecule type" value="Genomic_DNA"/>
</dbReference>
<dbReference type="HOGENOM" id="CLU_030805_1_1_5"/>
<dbReference type="InterPro" id="IPR036653">
    <property type="entry name" value="CinA-like_C"/>
</dbReference>
<dbReference type="eggNOG" id="COG1546">
    <property type="taxonomic scope" value="Bacteria"/>
</dbReference>
<dbReference type="AlphaFoldDB" id="E3I5Z4"/>